<dbReference type="Proteomes" id="UP000004095">
    <property type="component" value="Unassembled WGS sequence"/>
</dbReference>
<dbReference type="AlphaFoldDB" id="A1ZCH1"/>
<organism evidence="1 2">
    <name type="scientific">Microscilla marina ATCC 23134</name>
    <dbReference type="NCBI Taxonomy" id="313606"/>
    <lineage>
        <taxon>Bacteria</taxon>
        <taxon>Pseudomonadati</taxon>
        <taxon>Bacteroidota</taxon>
        <taxon>Cytophagia</taxon>
        <taxon>Cytophagales</taxon>
        <taxon>Microscillaceae</taxon>
        <taxon>Microscilla</taxon>
    </lineage>
</organism>
<comment type="caution">
    <text evidence="1">The sequence shown here is derived from an EMBL/GenBank/DDBJ whole genome shotgun (WGS) entry which is preliminary data.</text>
</comment>
<evidence type="ECO:0008006" key="3">
    <source>
        <dbReference type="Google" id="ProtNLM"/>
    </source>
</evidence>
<protein>
    <recommendedName>
        <fullName evidence="3">STAS domain-containing protein</fullName>
    </recommendedName>
</protein>
<dbReference type="OrthoDB" id="979413at2"/>
<evidence type="ECO:0000313" key="2">
    <source>
        <dbReference type="Proteomes" id="UP000004095"/>
    </source>
</evidence>
<dbReference type="EMBL" id="AAWS01000001">
    <property type="protein sequence ID" value="EAY31973.1"/>
    <property type="molecule type" value="Genomic_DNA"/>
</dbReference>
<sequence length="150" mass="17784">MLLLDIIKEECKNYDYQVIFVSEQVNILYLPSKDVIVCQLNADINITLFKEAILKMGEFIKQHQVKNLVMDKRNMVTLHLPSMQWFYLSWMEQMYKDGLTTFHKILPNNELFKFSLQMGKDKIVADNPQVDPAKVETHYYKNLHEVLQNL</sequence>
<name>A1ZCH1_MICM2</name>
<gene>
    <name evidence="1" type="ORF">M23134_02002</name>
</gene>
<accession>A1ZCH1</accession>
<reference evidence="1 2" key="1">
    <citation type="submission" date="2007-01" db="EMBL/GenBank/DDBJ databases">
        <authorList>
            <person name="Haygood M."/>
            <person name="Podell S."/>
            <person name="Anderson C."/>
            <person name="Hopkinson B."/>
            <person name="Roe K."/>
            <person name="Barbeau K."/>
            <person name="Gaasterland T."/>
            <person name="Ferriera S."/>
            <person name="Johnson J."/>
            <person name="Kravitz S."/>
            <person name="Beeson K."/>
            <person name="Sutton G."/>
            <person name="Rogers Y.-H."/>
            <person name="Friedman R."/>
            <person name="Frazier M."/>
            <person name="Venter J.C."/>
        </authorList>
    </citation>
    <scope>NUCLEOTIDE SEQUENCE [LARGE SCALE GENOMIC DNA]</scope>
    <source>
        <strain evidence="1 2">ATCC 23134</strain>
    </source>
</reference>
<keyword evidence="2" id="KW-1185">Reference proteome</keyword>
<dbReference type="RefSeq" id="WP_002692841.1">
    <property type="nucleotide sequence ID" value="NZ_AAWS01000001.1"/>
</dbReference>
<evidence type="ECO:0000313" key="1">
    <source>
        <dbReference type="EMBL" id="EAY31973.1"/>
    </source>
</evidence>
<proteinExistence type="predicted"/>